<evidence type="ECO:0000313" key="5">
    <source>
        <dbReference type="Proteomes" id="UP000719766"/>
    </source>
</evidence>
<protein>
    <recommendedName>
        <fullName evidence="3">HTH cro/C1-type domain-containing protein</fullName>
    </recommendedName>
</protein>
<dbReference type="RefSeq" id="XP_041164176.1">
    <property type="nucleotide sequence ID" value="XM_041295897.1"/>
</dbReference>
<dbReference type="AlphaFoldDB" id="A0A9P7DQ05"/>
<dbReference type="EMBL" id="JABBWE010000009">
    <property type="protein sequence ID" value="KAG1800190.1"/>
    <property type="molecule type" value="Genomic_DNA"/>
</dbReference>
<proteinExistence type="inferred from homology"/>
<reference evidence="4" key="1">
    <citation type="journal article" date="2020" name="New Phytol.">
        <title>Comparative genomics reveals dynamic genome evolution in host specialist ectomycorrhizal fungi.</title>
        <authorList>
            <person name="Lofgren L.A."/>
            <person name="Nguyen N.H."/>
            <person name="Vilgalys R."/>
            <person name="Ruytinx J."/>
            <person name="Liao H.L."/>
            <person name="Branco S."/>
            <person name="Kuo A."/>
            <person name="LaButti K."/>
            <person name="Lipzen A."/>
            <person name="Andreopoulos W."/>
            <person name="Pangilinan J."/>
            <person name="Riley R."/>
            <person name="Hundley H."/>
            <person name="Na H."/>
            <person name="Barry K."/>
            <person name="Grigoriev I.V."/>
            <person name="Stajich J.E."/>
            <person name="Kennedy P.G."/>
        </authorList>
    </citation>
    <scope>NUCLEOTIDE SEQUENCE</scope>
    <source>
        <strain evidence="4">S12</strain>
    </source>
</reference>
<comment type="similarity">
    <text evidence="1">Belongs to the MBF1 family.</text>
</comment>
<evidence type="ECO:0000256" key="1">
    <source>
        <dbReference type="ARBA" id="ARBA00009802"/>
    </source>
</evidence>
<dbReference type="GeneID" id="64589661"/>
<comment type="caution">
    <text evidence="4">The sequence shown here is derived from an EMBL/GenBank/DDBJ whole genome shotgun (WGS) entry which is preliminary data.</text>
</comment>
<dbReference type="Proteomes" id="UP000719766">
    <property type="component" value="Unassembled WGS sequence"/>
</dbReference>
<name>A0A9P7DQ05_9AGAM</name>
<dbReference type="InterPro" id="IPR010982">
    <property type="entry name" value="Lambda_DNA-bd_dom_sf"/>
</dbReference>
<dbReference type="OrthoDB" id="3226546at2759"/>
<evidence type="ECO:0000256" key="2">
    <source>
        <dbReference type="ARBA" id="ARBA00035107"/>
    </source>
</evidence>
<organism evidence="4 5">
    <name type="scientific">Suillus plorans</name>
    <dbReference type="NCBI Taxonomy" id="116603"/>
    <lineage>
        <taxon>Eukaryota</taxon>
        <taxon>Fungi</taxon>
        <taxon>Dikarya</taxon>
        <taxon>Basidiomycota</taxon>
        <taxon>Agaricomycotina</taxon>
        <taxon>Agaricomycetes</taxon>
        <taxon>Agaricomycetidae</taxon>
        <taxon>Boletales</taxon>
        <taxon>Suillineae</taxon>
        <taxon>Suillaceae</taxon>
        <taxon>Suillus</taxon>
    </lineage>
</organism>
<evidence type="ECO:0000259" key="3">
    <source>
        <dbReference type="Pfam" id="PF01381"/>
    </source>
</evidence>
<dbReference type="InterPro" id="IPR001387">
    <property type="entry name" value="Cro/C1-type_HTH"/>
</dbReference>
<sequence>MTVCQAFASALANKGMNPQQLAIATQSDQGRISQICAGTVTPTSAEYSKIASALGLSSVPASHP</sequence>
<dbReference type="Pfam" id="PF01381">
    <property type="entry name" value="HTH_3"/>
    <property type="match status" value="1"/>
</dbReference>
<gene>
    <name evidence="4" type="ORF">HD556DRAFT_1019271</name>
</gene>
<dbReference type="CDD" id="cd00093">
    <property type="entry name" value="HTH_XRE"/>
    <property type="match status" value="1"/>
</dbReference>
<dbReference type="GO" id="GO:0003677">
    <property type="term" value="F:DNA binding"/>
    <property type="evidence" value="ECO:0007669"/>
    <property type="project" value="InterPro"/>
</dbReference>
<dbReference type="Gene3D" id="1.10.260.40">
    <property type="entry name" value="lambda repressor-like DNA-binding domains"/>
    <property type="match status" value="1"/>
</dbReference>
<accession>A0A9P7DQ05</accession>
<dbReference type="SUPFAM" id="SSF47413">
    <property type="entry name" value="lambda repressor-like DNA-binding domains"/>
    <property type="match status" value="1"/>
</dbReference>
<keyword evidence="5" id="KW-1185">Reference proteome</keyword>
<feature type="domain" description="HTH cro/C1-type" evidence="3">
    <location>
        <begin position="11"/>
        <end position="57"/>
    </location>
</feature>
<comment type="function">
    <text evidence="2">Transcriptional coactivator that stimulates GCN4-dependent transcriptional activity by bridging the DNA-binding region of GCN4 and TBP (SPT15), thereby recruiting TBP to GCN4-bound promoters. Involved in induction of the ribosome quality control (RQC) pathway; a pathway that degrades nascent peptide chains during problematic translation. Required to prevent stalled ribosomes from frameshifting.</text>
</comment>
<evidence type="ECO:0000313" key="4">
    <source>
        <dbReference type="EMBL" id="KAG1800190.1"/>
    </source>
</evidence>